<gene>
    <name evidence="1" type="ORF">BT96DRAFT_333084</name>
</gene>
<proteinExistence type="predicted"/>
<sequence length="104" mass="11648">MIYQETPGILRVLMGFICDLTTVLECLFWLMHVHGEASEVDAKFVNLAVDAQGSSGARLRIHDTIRSFVTASFPFRIHQKDEALKIDNRAHSCSQVQTRRSGSA</sequence>
<dbReference type="EMBL" id="ML769647">
    <property type="protein sequence ID" value="KAE9390772.1"/>
    <property type="molecule type" value="Genomic_DNA"/>
</dbReference>
<keyword evidence="2" id="KW-1185">Reference proteome</keyword>
<evidence type="ECO:0000313" key="1">
    <source>
        <dbReference type="EMBL" id="KAE9390772.1"/>
    </source>
</evidence>
<name>A0A6A4GY03_9AGAR</name>
<reference evidence="1" key="1">
    <citation type="journal article" date="2019" name="Environ. Microbiol.">
        <title>Fungal ecological strategies reflected in gene transcription - a case study of two litter decomposers.</title>
        <authorList>
            <person name="Barbi F."/>
            <person name="Kohler A."/>
            <person name="Barry K."/>
            <person name="Baskaran P."/>
            <person name="Daum C."/>
            <person name="Fauchery L."/>
            <person name="Ihrmark K."/>
            <person name="Kuo A."/>
            <person name="LaButti K."/>
            <person name="Lipzen A."/>
            <person name="Morin E."/>
            <person name="Grigoriev I.V."/>
            <person name="Henrissat B."/>
            <person name="Lindahl B."/>
            <person name="Martin F."/>
        </authorList>
    </citation>
    <scope>NUCLEOTIDE SEQUENCE</scope>
    <source>
        <strain evidence="1">JB14</strain>
    </source>
</reference>
<evidence type="ECO:0000313" key="2">
    <source>
        <dbReference type="Proteomes" id="UP000799118"/>
    </source>
</evidence>
<protein>
    <submittedName>
        <fullName evidence="1">Uncharacterized protein</fullName>
    </submittedName>
</protein>
<dbReference type="OrthoDB" id="391988at2759"/>
<dbReference type="Proteomes" id="UP000799118">
    <property type="component" value="Unassembled WGS sequence"/>
</dbReference>
<dbReference type="AlphaFoldDB" id="A0A6A4GY03"/>
<organism evidence="1 2">
    <name type="scientific">Gymnopus androsaceus JB14</name>
    <dbReference type="NCBI Taxonomy" id="1447944"/>
    <lineage>
        <taxon>Eukaryota</taxon>
        <taxon>Fungi</taxon>
        <taxon>Dikarya</taxon>
        <taxon>Basidiomycota</taxon>
        <taxon>Agaricomycotina</taxon>
        <taxon>Agaricomycetes</taxon>
        <taxon>Agaricomycetidae</taxon>
        <taxon>Agaricales</taxon>
        <taxon>Marasmiineae</taxon>
        <taxon>Omphalotaceae</taxon>
        <taxon>Gymnopus</taxon>
    </lineage>
</organism>
<accession>A0A6A4GY03</accession>